<accession>A0A6V8P1H6</accession>
<comment type="caution">
    <text evidence="2">The sequence shown here is derived from an EMBL/GenBank/DDBJ whole genome shotgun (WGS) entry which is preliminary data.</text>
</comment>
<protein>
    <submittedName>
        <fullName evidence="2">Uncharacterized protein</fullName>
    </submittedName>
</protein>
<sequence length="45" mass="5136">KVKTALANDDSQEIKSKTEELEELIRALHEEIKRREKTEVGAEIG</sequence>
<name>A0A6V8P1H6_9ACTN</name>
<dbReference type="EMBL" id="BLRX01000376">
    <property type="protein sequence ID" value="GFP26113.1"/>
    <property type="molecule type" value="Genomic_DNA"/>
</dbReference>
<dbReference type="AlphaFoldDB" id="A0A6V8P1H6"/>
<organism evidence="2 3">
    <name type="scientific">Candidatus Hakubella thermalkaliphila</name>
    <dbReference type="NCBI Taxonomy" id="2754717"/>
    <lineage>
        <taxon>Bacteria</taxon>
        <taxon>Bacillati</taxon>
        <taxon>Actinomycetota</taxon>
        <taxon>Actinomycetota incertae sedis</taxon>
        <taxon>Candidatus Hakubellales</taxon>
        <taxon>Candidatus Hakubellaceae</taxon>
        <taxon>Candidatus Hakubella</taxon>
    </lineage>
</organism>
<reference evidence="2 3" key="1">
    <citation type="journal article" date="2020" name="Front. Microbiol.">
        <title>Single-cell genomics of novel Actinobacteria with the Wood-Ljungdahl pathway discovered in a serpentinizing system.</title>
        <authorList>
            <person name="Merino N."/>
            <person name="Kawai M."/>
            <person name="Boyd E.S."/>
            <person name="Colman D.R."/>
            <person name="McGlynn S.E."/>
            <person name="Nealson K.H."/>
            <person name="Kurokawa K."/>
            <person name="Hongoh Y."/>
        </authorList>
    </citation>
    <scope>NUCLEOTIDE SEQUENCE [LARGE SCALE GENOMIC DNA]</scope>
    <source>
        <strain evidence="2 3">S25</strain>
    </source>
</reference>
<evidence type="ECO:0000313" key="3">
    <source>
        <dbReference type="Proteomes" id="UP000543224"/>
    </source>
</evidence>
<evidence type="ECO:0000256" key="1">
    <source>
        <dbReference type="SAM" id="Coils"/>
    </source>
</evidence>
<keyword evidence="1" id="KW-0175">Coiled coil</keyword>
<dbReference type="Proteomes" id="UP000543224">
    <property type="component" value="Unassembled WGS sequence"/>
</dbReference>
<proteinExistence type="predicted"/>
<feature type="coiled-coil region" evidence="1">
    <location>
        <begin position="7"/>
        <end position="38"/>
    </location>
</feature>
<feature type="non-terminal residue" evidence="2">
    <location>
        <position position="1"/>
    </location>
</feature>
<evidence type="ECO:0000313" key="2">
    <source>
        <dbReference type="EMBL" id="GFP26113.1"/>
    </source>
</evidence>
<gene>
    <name evidence="2" type="ORF">HKBW3S25_01601</name>
</gene>